<comment type="similarity">
    <text evidence="3">Belongs to the cAMP-dependent kinase regulatory chain family.</text>
</comment>
<dbReference type="SMART" id="SM00394">
    <property type="entry name" value="RIIa"/>
    <property type="match status" value="1"/>
</dbReference>
<dbReference type="InterPro" id="IPR014710">
    <property type="entry name" value="RmlC-like_jellyroll"/>
</dbReference>
<evidence type="ECO:0000313" key="17">
    <source>
        <dbReference type="Proteomes" id="UP001190640"/>
    </source>
</evidence>
<dbReference type="CTD" id="5576"/>
<evidence type="ECO:0000256" key="7">
    <source>
        <dbReference type="ARBA" id="ARBA00022566"/>
    </source>
</evidence>
<evidence type="ECO:0000256" key="3">
    <source>
        <dbReference type="ARBA" id="ARBA00005753"/>
    </source>
</evidence>
<keyword evidence="9 14" id="KW-0547">Nucleotide-binding</keyword>
<dbReference type="Proteomes" id="UP001190640">
    <property type="component" value="Chromosome 4"/>
</dbReference>
<dbReference type="CDD" id="cd12103">
    <property type="entry name" value="DD_RIIalpha_PKA"/>
    <property type="match status" value="1"/>
</dbReference>
<name>A0AA97J770_EUBMA</name>
<proteinExistence type="inferred from homology"/>
<dbReference type="InterPro" id="IPR018490">
    <property type="entry name" value="cNMP-bd_dom_sf"/>
</dbReference>
<dbReference type="InterPro" id="IPR018488">
    <property type="entry name" value="cNMP-bd_CS"/>
</dbReference>
<sequence>MSIEIPPGLTELLQGYTVEVLRNRPPDLLNFAAEYFSRLRDARDQQQREAARGKGVVFDGEPMQTESNGEDERREAVDEESDSDFEPPVINRFSRRVSVCAEAFNPDEEDDETEPRVVHPKTDEQRCRLQEACKDILLFKNLDQEQLSQVLDAMFERKVQTQEHVIDQGDDGDNFYVVERGLYDIFVARDGQSRCVGRYDNRGSFGELALMYNTPRAATIVATTEGSLWGLDRVTFRRIILKNNAKKRKTYELFIESVPLLKSLEPSERMKIVDVIGEKNYQDGERIISQGDKADSFYIVESGEVKILIKSKTVTNKDANQEVEIARCQKGQYFGELALVTNKPRAASAYAVGEVKCLVMDVQAFERLLGPCMDIMKRNITHYEEQLVALFGSSLDLTDPGN</sequence>
<dbReference type="PRINTS" id="PR00103">
    <property type="entry name" value="CAMPKINASE"/>
</dbReference>
<protein>
    <recommendedName>
        <fullName evidence="13">cAMP-dependent protein kinase type II-alpha regulatory subunit</fullName>
    </recommendedName>
</protein>
<evidence type="ECO:0000259" key="16">
    <source>
        <dbReference type="PROSITE" id="PS50042"/>
    </source>
</evidence>
<keyword evidence="11 14" id="KW-0114">cAMP</keyword>
<dbReference type="SMART" id="SM00100">
    <property type="entry name" value="cNMP"/>
    <property type="match status" value="2"/>
</dbReference>
<dbReference type="GO" id="GO:0004862">
    <property type="term" value="F:cAMP-dependent protein kinase inhibitor activity"/>
    <property type="evidence" value="ECO:0007669"/>
    <property type="project" value="TreeGrafter"/>
</dbReference>
<evidence type="ECO:0000256" key="1">
    <source>
        <dbReference type="ARBA" id="ARBA00004236"/>
    </source>
</evidence>
<dbReference type="PIRSF" id="PIRSF000548">
    <property type="entry name" value="PK_regulatory"/>
    <property type="match status" value="1"/>
</dbReference>
<dbReference type="PROSITE" id="PS50042">
    <property type="entry name" value="CNMP_BINDING_3"/>
    <property type="match status" value="2"/>
</dbReference>
<evidence type="ECO:0000256" key="14">
    <source>
        <dbReference type="PIRSR" id="PIRSR000548-1"/>
    </source>
</evidence>
<dbReference type="GO" id="GO:0005829">
    <property type="term" value="C:cytosol"/>
    <property type="evidence" value="ECO:0007669"/>
    <property type="project" value="TreeGrafter"/>
</dbReference>
<evidence type="ECO:0000256" key="15">
    <source>
        <dbReference type="SAM" id="MobiDB-lite"/>
    </source>
</evidence>
<feature type="domain" description="Cyclic nucleotide-binding" evidence="16">
    <location>
        <begin position="260"/>
        <end position="386"/>
    </location>
</feature>
<keyword evidence="8" id="KW-0677">Repeat</keyword>
<evidence type="ECO:0000256" key="9">
    <source>
        <dbReference type="ARBA" id="ARBA00022741"/>
    </source>
</evidence>
<dbReference type="InterPro" id="IPR000595">
    <property type="entry name" value="cNMP-bd_dom"/>
</dbReference>
<dbReference type="InterPro" id="IPR012198">
    <property type="entry name" value="cAMP_dep_PK_reg_su"/>
</dbReference>
<dbReference type="Pfam" id="PF00027">
    <property type="entry name" value="cNMP_binding"/>
    <property type="match status" value="2"/>
</dbReference>
<dbReference type="PANTHER" id="PTHR11635:SF153">
    <property type="entry name" value="CAMP-DEPENDENT PROTEIN KINASE TYPE II-ALPHA REGULATORY SUBUNIT"/>
    <property type="match status" value="1"/>
</dbReference>
<dbReference type="PANTHER" id="PTHR11635">
    <property type="entry name" value="CAMP-DEPENDENT PROTEIN KINASE REGULATORY CHAIN"/>
    <property type="match status" value="1"/>
</dbReference>
<evidence type="ECO:0000256" key="4">
    <source>
        <dbReference type="ARBA" id="ARBA00022475"/>
    </source>
</evidence>
<feature type="binding site" evidence="14">
    <location>
        <position position="345"/>
    </location>
    <ligand>
        <name>3',5'-cyclic AMP</name>
        <dbReference type="ChEBI" id="CHEBI:58165"/>
        <label>2</label>
    </ligand>
</feature>
<dbReference type="SUPFAM" id="SSF51206">
    <property type="entry name" value="cAMP-binding domain-like"/>
    <property type="match status" value="2"/>
</dbReference>
<evidence type="ECO:0000256" key="6">
    <source>
        <dbReference type="ARBA" id="ARBA00022553"/>
    </source>
</evidence>
<dbReference type="GO" id="GO:0034236">
    <property type="term" value="F:protein kinase A catalytic subunit binding"/>
    <property type="evidence" value="ECO:0007669"/>
    <property type="project" value="TreeGrafter"/>
</dbReference>
<dbReference type="InterPro" id="IPR050503">
    <property type="entry name" value="cAMP-dep_PK_reg_su-like"/>
</dbReference>
<dbReference type="GO" id="GO:0005886">
    <property type="term" value="C:plasma membrane"/>
    <property type="evidence" value="ECO:0007669"/>
    <property type="project" value="UniProtKB-SubCell"/>
</dbReference>
<evidence type="ECO:0000256" key="8">
    <source>
        <dbReference type="ARBA" id="ARBA00022737"/>
    </source>
</evidence>
<dbReference type="KEGG" id="emc:129328134"/>
<dbReference type="FunFam" id="2.60.120.10:FF:000027">
    <property type="entry name" value="Protein kinase cAMP-dependent type II regulatory subunit alpha"/>
    <property type="match status" value="1"/>
</dbReference>
<dbReference type="PROSITE" id="PS00888">
    <property type="entry name" value="CNMP_BINDING_1"/>
    <property type="match status" value="2"/>
</dbReference>
<organism evidence="17 18">
    <name type="scientific">Eublepharis macularius</name>
    <name type="common">Leopard gecko</name>
    <name type="synonym">Cyrtodactylus macularius</name>
    <dbReference type="NCBI Taxonomy" id="481883"/>
    <lineage>
        <taxon>Eukaryota</taxon>
        <taxon>Metazoa</taxon>
        <taxon>Chordata</taxon>
        <taxon>Craniata</taxon>
        <taxon>Vertebrata</taxon>
        <taxon>Euteleostomi</taxon>
        <taxon>Lepidosauria</taxon>
        <taxon>Squamata</taxon>
        <taxon>Bifurcata</taxon>
        <taxon>Gekkota</taxon>
        <taxon>Eublepharidae</taxon>
        <taxon>Eublepharinae</taxon>
        <taxon>Eublepharis</taxon>
    </lineage>
</organism>
<dbReference type="SUPFAM" id="SSF47391">
    <property type="entry name" value="Dimerization-anchoring domain of cAMP-dependent PK regulatory subunit"/>
    <property type="match status" value="1"/>
</dbReference>
<evidence type="ECO:0000256" key="2">
    <source>
        <dbReference type="ARBA" id="ARBA00004496"/>
    </source>
</evidence>
<dbReference type="Gene3D" id="2.60.120.10">
    <property type="entry name" value="Jelly Rolls"/>
    <property type="match status" value="2"/>
</dbReference>
<dbReference type="PROSITE" id="PS00889">
    <property type="entry name" value="CNMP_BINDING_2"/>
    <property type="match status" value="2"/>
</dbReference>
<dbReference type="GO" id="GO:0030552">
    <property type="term" value="F:cAMP binding"/>
    <property type="evidence" value="ECO:0007669"/>
    <property type="project" value="UniProtKB-KW"/>
</dbReference>
<evidence type="ECO:0000256" key="12">
    <source>
        <dbReference type="ARBA" id="ARBA00037198"/>
    </source>
</evidence>
<dbReference type="AlphaFoldDB" id="A0AA97J770"/>
<feature type="region of interest" description="Disordered" evidence="15">
    <location>
        <begin position="44"/>
        <end position="87"/>
    </location>
</feature>
<keyword evidence="5" id="KW-0963">Cytoplasm</keyword>
<evidence type="ECO:0000256" key="11">
    <source>
        <dbReference type="ARBA" id="ARBA00023149"/>
    </source>
</evidence>
<feature type="binding site" evidence="14">
    <location>
        <position position="207"/>
    </location>
    <ligand>
        <name>3',5'-cyclic AMP</name>
        <dbReference type="ChEBI" id="CHEBI:58165"/>
        <label>1</label>
    </ligand>
</feature>
<accession>A0AA97J770</accession>
<evidence type="ECO:0000256" key="13">
    <source>
        <dbReference type="ARBA" id="ARBA00041039"/>
    </source>
</evidence>
<dbReference type="RefSeq" id="XP_054832915.1">
    <property type="nucleotide sequence ID" value="XM_054976940.1"/>
</dbReference>
<gene>
    <name evidence="18" type="primary">PRKAR2A</name>
</gene>
<feature type="domain" description="Cyclic nucleotide-binding" evidence="16">
    <location>
        <begin position="138"/>
        <end position="257"/>
    </location>
</feature>
<feature type="binding site" evidence="14">
    <location>
        <position position="336"/>
    </location>
    <ligand>
        <name>3',5'-cyclic AMP</name>
        <dbReference type="ChEBI" id="CHEBI:58165"/>
        <label>2</label>
    </ligand>
</feature>
<dbReference type="GO" id="GO:0005952">
    <property type="term" value="C:cAMP-dependent protein kinase complex"/>
    <property type="evidence" value="ECO:0007669"/>
    <property type="project" value="InterPro"/>
</dbReference>
<dbReference type="Pfam" id="PF02197">
    <property type="entry name" value="RIIa"/>
    <property type="match status" value="1"/>
</dbReference>
<reference evidence="18" key="1">
    <citation type="submission" date="2025-08" db="UniProtKB">
        <authorList>
            <consortium name="RefSeq"/>
        </authorList>
    </citation>
    <scope>IDENTIFICATION</scope>
    <source>
        <tissue evidence="18">Blood</tissue>
    </source>
</reference>
<comment type="function">
    <text evidence="12">Regulatory subunit of the cAMP-dependent protein kinases involved in cAMP signaling in cells. Type II regulatory chains mediate membrane association by binding to anchoring proteins, including the MAP2 kinase.</text>
</comment>
<evidence type="ECO:0000256" key="10">
    <source>
        <dbReference type="ARBA" id="ARBA00023136"/>
    </source>
</evidence>
<dbReference type="Gene3D" id="1.20.890.10">
    <property type="entry name" value="cAMP-dependent protein kinase regulatory subunit, dimerization-anchoring domain"/>
    <property type="match status" value="1"/>
</dbReference>
<keyword evidence="6" id="KW-0597">Phosphoprotein</keyword>
<dbReference type="FunFam" id="2.60.120.10:FF:000017">
    <property type="entry name" value="cAMP-dependent protein kinase type II regulatory subunit"/>
    <property type="match status" value="1"/>
</dbReference>
<keyword evidence="7 14" id="KW-0116">cAMP-binding</keyword>
<dbReference type="FunFam" id="1.20.890.10:FF:000002">
    <property type="entry name" value="cAMP-dependent protein kinase type II-alpha regulatory subunit"/>
    <property type="match status" value="1"/>
</dbReference>
<dbReference type="InterPro" id="IPR003117">
    <property type="entry name" value="cAMP_dep_PK_reg_su_I/II_a/b"/>
</dbReference>
<evidence type="ECO:0000313" key="18">
    <source>
        <dbReference type="RefSeq" id="XP_054832915.1"/>
    </source>
</evidence>
<keyword evidence="17" id="KW-1185">Reference proteome</keyword>
<dbReference type="CDD" id="cd00038">
    <property type="entry name" value="CAP_ED"/>
    <property type="match status" value="2"/>
</dbReference>
<comment type="subcellular location">
    <subcellularLocation>
        <location evidence="1">Cell membrane</location>
    </subcellularLocation>
    <subcellularLocation>
        <location evidence="2">Cytoplasm</location>
    </subcellularLocation>
</comment>
<feature type="binding site" evidence="14">
    <location>
        <position position="216"/>
    </location>
    <ligand>
        <name>3',5'-cyclic AMP</name>
        <dbReference type="ChEBI" id="CHEBI:58165"/>
        <label>1</label>
    </ligand>
</feature>
<dbReference type="GeneID" id="129328134"/>
<keyword evidence="10" id="KW-0472">Membrane</keyword>
<evidence type="ECO:0000256" key="5">
    <source>
        <dbReference type="ARBA" id="ARBA00022490"/>
    </source>
</evidence>
<keyword evidence="4" id="KW-1003">Cell membrane</keyword>